<organism evidence="1 2">
    <name type="scientific">Sinosporangium siamense</name>
    <dbReference type="NCBI Taxonomy" id="1367973"/>
    <lineage>
        <taxon>Bacteria</taxon>
        <taxon>Bacillati</taxon>
        <taxon>Actinomycetota</taxon>
        <taxon>Actinomycetes</taxon>
        <taxon>Streptosporangiales</taxon>
        <taxon>Streptosporangiaceae</taxon>
        <taxon>Sinosporangium</taxon>
    </lineage>
</organism>
<dbReference type="InterPro" id="IPR021295">
    <property type="entry name" value="DUF2867"/>
</dbReference>
<evidence type="ECO:0000313" key="2">
    <source>
        <dbReference type="Proteomes" id="UP000606172"/>
    </source>
</evidence>
<evidence type="ECO:0008006" key="3">
    <source>
        <dbReference type="Google" id="ProtNLM"/>
    </source>
</evidence>
<gene>
    <name evidence="1" type="ORF">Ssi02_78390</name>
</gene>
<keyword evidence="2" id="KW-1185">Reference proteome</keyword>
<comment type="caution">
    <text evidence="1">The sequence shown here is derived from an EMBL/GenBank/DDBJ whole genome shotgun (WGS) entry which is preliminary data.</text>
</comment>
<dbReference type="Pfam" id="PF11066">
    <property type="entry name" value="DUF2867"/>
    <property type="match status" value="1"/>
</dbReference>
<accession>A0A919VBQ1</accession>
<proteinExistence type="predicted"/>
<dbReference type="AlphaFoldDB" id="A0A919VBQ1"/>
<protein>
    <recommendedName>
        <fullName evidence="3">DUF2867 domain-containing protein</fullName>
    </recommendedName>
</protein>
<name>A0A919VBQ1_9ACTN</name>
<dbReference type="EMBL" id="BOOW01000066">
    <property type="protein sequence ID" value="GII97608.1"/>
    <property type="molecule type" value="Genomic_DNA"/>
</dbReference>
<evidence type="ECO:0000313" key="1">
    <source>
        <dbReference type="EMBL" id="GII97608.1"/>
    </source>
</evidence>
<reference evidence="1" key="1">
    <citation type="submission" date="2021-01" db="EMBL/GenBank/DDBJ databases">
        <title>Whole genome shotgun sequence of Sinosporangium siamense NBRC 109515.</title>
        <authorList>
            <person name="Komaki H."/>
            <person name="Tamura T."/>
        </authorList>
    </citation>
    <scope>NUCLEOTIDE SEQUENCE</scope>
    <source>
        <strain evidence="1">NBRC 109515</strain>
    </source>
</reference>
<dbReference type="Proteomes" id="UP000606172">
    <property type="component" value="Unassembled WGS sequence"/>
</dbReference>
<sequence length="174" mass="19557">MWSFRTPGAGPGDFPAMLAAMRTAGGLAKQPRPVRFLFALRWRLGALCEWDTPSAGLGRRVGSLRDRLPGDIRDAPRGPDHEGMPLKAVYELDLESVRELANKTVHTLMHLGWVQGASGDYELRMAVLVKPNGWFGRLYMAAIAPFRYLIVYPALTRQWEHAWRNRDQGTGRSL</sequence>